<sequence>MTPTTAAVNAHTGRADLDVEPFYTVRESGEILRIGRSKLYEEMAQGRLKAIKVGRATRIPAEWLKDYRDLLIAEGLEAAPCPN</sequence>
<dbReference type="EMBL" id="JAUEMJ010000004">
    <property type="protein sequence ID" value="MDN3240993.1"/>
    <property type="molecule type" value="Genomic_DNA"/>
</dbReference>
<organism evidence="2 3">
    <name type="scientific">Glycomyces tritici</name>
    <dbReference type="NCBI Taxonomy" id="2665176"/>
    <lineage>
        <taxon>Bacteria</taxon>
        <taxon>Bacillati</taxon>
        <taxon>Actinomycetota</taxon>
        <taxon>Actinomycetes</taxon>
        <taxon>Glycomycetales</taxon>
        <taxon>Glycomycetaceae</taxon>
        <taxon>Glycomyces</taxon>
    </lineage>
</organism>
<dbReference type="Proteomes" id="UP001171902">
    <property type="component" value="Unassembled WGS sequence"/>
</dbReference>
<evidence type="ECO:0000259" key="1">
    <source>
        <dbReference type="Pfam" id="PF12728"/>
    </source>
</evidence>
<dbReference type="NCBIfam" id="TIGR01764">
    <property type="entry name" value="excise"/>
    <property type="match status" value="1"/>
</dbReference>
<comment type="caution">
    <text evidence="2">The sequence shown here is derived from an EMBL/GenBank/DDBJ whole genome shotgun (WGS) entry which is preliminary data.</text>
</comment>
<dbReference type="InterPro" id="IPR041657">
    <property type="entry name" value="HTH_17"/>
</dbReference>
<keyword evidence="3" id="KW-1185">Reference proteome</keyword>
<feature type="domain" description="Helix-turn-helix" evidence="1">
    <location>
        <begin position="22"/>
        <end position="67"/>
    </location>
</feature>
<proteinExistence type="predicted"/>
<evidence type="ECO:0000313" key="3">
    <source>
        <dbReference type="Proteomes" id="UP001171902"/>
    </source>
</evidence>
<name>A0ABT7YRW2_9ACTN</name>
<gene>
    <name evidence="2" type="ORF">QWI33_14770</name>
</gene>
<dbReference type="RefSeq" id="WP_289957915.1">
    <property type="nucleotide sequence ID" value="NZ_JAUEMJ010000004.1"/>
</dbReference>
<accession>A0ABT7YRW2</accession>
<dbReference type="Pfam" id="PF12728">
    <property type="entry name" value="HTH_17"/>
    <property type="match status" value="1"/>
</dbReference>
<dbReference type="InterPro" id="IPR010093">
    <property type="entry name" value="SinI_DNA-bd"/>
</dbReference>
<protein>
    <submittedName>
        <fullName evidence="2">Helix-turn-helix domain-containing protein</fullName>
    </submittedName>
</protein>
<evidence type="ECO:0000313" key="2">
    <source>
        <dbReference type="EMBL" id="MDN3240993.1"/>
    </source>
</evidence>
<reference evidence="2" key="1">
    <citation type="submission" date="2023-06" db="EMBL/GenBank/DDBJ databases">
        <title>Gycomyces niveus sp.nov., a novel actinomycete isolated from soil in Shouguang.</title>
        <authorList>
            <person name="Yang X."/>
            <person name="Zhao J."/>
        </authorList>
    </citation>
    <scope>NUCLEOTIDE SEQUENCE</scope>
    <source>
        <strain evidence="2">NEAU C2</strain>
    </source>
</reference>